<evidence type="ECO:0000313" key="2">
    <source>
        <dbReference type="EMBL" id="OAH25793.1"/>
    </source>
</evidence>
<dbReference type="OrthoDB" id="9789875at2"/>
<gene>
    <name evidence="2" type="ORF">AYJ05_10370</name>
</gene>
<evidence type="ECO:0000313" key="3">
    <source>
        <dbReference type="Proteomes" id="UP000076947"/>
    </source>
</evidence>
<accession>A0A177IAH4</accession>
<dbReference type="Pfam" id="PF09949">
    <property type="entry name" value="APP1_cat"/>
    <property type="match status" value="1"/>
</dbReference>
<keyword evidence="3" id="KW-1185">Reference proteome</keyword>
<dbReference type="RefSeq" id="WP_066840688.1">
    <property type="nucleotide sequence ID" value="NZ_LSTQ01000025.1"/>
</dbReference>
<protein>
    <recommendedName>
        <fullName evidence="1">Phosphatidate phosphatase APP1 catalytic domain-containing protein</fullName>
    </recommendedName>
</protein>
<dbReference type="GO" id="GO:0008195">
    <property type="term" value="F:phosphatidate phosphatase activity"/>
    <property type="evidence" value="ECO:0007669"/>
    <property type="project" value="InterPro"/>
</dbReference>
<dbReference type="InterPro" id="IPR019236">
    <property type="entry name" value="APP1_cat"/>
</dbReference>
<comment type="caution">
    <text evidence="2">The sequence shown here is derived from an EMBL/GenBank/DDBJ whole genome shotgun (WGS) entry which is preliminary data.</text>
</comment>
<feature type="domain" description="Phosphatidate phosphatase APP1 catalytic" evidence="1">
    <location>
        <begin position="145"/>
        <end position="295"/>
    </location>
</feature>
<dbReference type="EMBL" id="LSTQ01000025">
    <property type="protein sequence ID" value="OAH25793.1"/>
    <property type="molecule type" value="Genomic_DNA"/>
</dbReference>
<dbReference type="Gene3D" id="3.40.50.1000">
    <property type="entry name" value="HAD superfamily/HAD-like"/>
    <property type="match status" value="1"/>
</dbReference>
<dbReference type="PANTHER" id="PTHR28208">
    <property type="entry name" value="PHOSPHATIDATE PHOSPHATASE APP1"/>
    <property type="match status" value="1"/>
</dbReference>
<name>A0A177IAH4_9CORY</name>
<dbReference type="PANTHER" id="PTHR28208:SF3">
    <property type="entry name" value="PHOSPHATIDATE PHOSPHATASE APP1"/>
    <property type="match status" value="1"/>
</dbReference>
<dbReference type="InterPro" id="IPR052935">
    <property type="entry name" value="Mg2+_PAP"/>
</dbReference>
<organism evidence="2 3">
    <name type="scientific">Corynebacterium stationis</name>
    <dbReference type="NCBI Taxonomy" id="1705"/>
    <lineage>
        <taxon>Bacteria</taxon>
        <taxon>Bacillati</taxon>
        <taxon>Actinomycetota</taxon>
        <taxon>Actinomycetes</taxon>
        <taxon>Mycobacteriales</taxon>
        <taxon>Corynebacteriaceae</taxon>
        <taxon>Corynebacterium</taxon>
    </lineage>
</organism>
<dbReference type="Proteomes" id="UP000076947">
    <property type="component" value="Unassembled WGS sequence"/>
</dbReference>
<sequence length="350" mass="38948">MALSDIVRSAEQALNKTAVKIASKRGWVPAISGYTGYGSQHSIRIYGRILAVDPNDPLPLAVDNPDDKSAQRGWRQFLTVQLPDHPFTVTVGDKHIHAHTDDNGYIDISMDNPGLEPGWHKARLSTAGAEEAVADIMIVDSEHPVGIISDIDDTILVTWLPRALVAAWNSWIKKTNTRTPVDGMAAFFARLRQAHPDAPIFYLSTGAWNTYRTLKRFMRRHGFPEGPMLLTDWGPTETGLFRNGMEHKKVQLRNLIIDYPHMTWILIGDDGQHDPLIFSEVIKEHPTQIKMVAVRTLSPREHVLSHGTLAPLAEVAKNARATVPIIHGQNGHVLIEEFAAKPFGAKPFEV</sequence>
<dbReference type="AlphaFoldDB" id="A0A177IAH4"/>
<dbReference type="InterPro" id="IPR023214">
    <property type="entry name" value="HAD_sf"/>
</dbReference>
<proteinExistence type="predicted"/>
<evidence type="ECO:0000259" key="1">
    <source>
        <dbReference type="Pfam" id="PF09949"/>
    </source>
</evidence>
<dbReference type="STRING" id="1705.CA21670_06505"/>
<reference evidence="3" key="1">
    <citation type="submission" date="2016-02" db="EMBL/GenBank/DDBJ databases">
        <authorList>
            <person name="Kaur G."/>
            <person name="Nair G.R."/>
            <person name="Mayilraj S."/>
        </authorList>
    </citation>
    <scope>NUCLEOTIDE SEQUENCE [LARGE SCALE GENOMIC DNA]</scope>
    <source>
        <strain evidence="3">GA-15</strain>
    </source>
</reference>